<dbReference type="AlphaFoldDB" id="A0A1Q9DFB2"/>
<comment type="caution">
    <text evidence="2">The sequence shown here is derived from an EMBL/GenBank/DDBJ whole genome shotgun (WGS) entry which is preliminary data.</text>
</comment>
<keyword evidence="3" id="KW-1185">Reference proteome</keyword>
<evidence type="ECO:0000256" key="1">
    <source>
        <dbReference type="SAM" id="MobiDB-lite"/>
    </source>
</evidence>
<evidence type="ECO:0000313" key="3">
    <source>
        <dbReference type="Proteomes" id="UP000186817"/>
    </source>
</evidence>
<evidence type="ECO:0000313" key="2">
    <source>
        <dbReference type="EMBL" id="OLP93887.1"/>
    </source>
</evidence>
<accession>A0A1Q9DFB2</accession>
<organism evidence="2 3">
    <name type="scientific">Symbiodinium microadriaticum</name>
    <name type="common">Dinoflagellate</name>
    <name type="synonym">Zooxanthella microadriatica</name>
    <dbReference type="NCBI Taxonomy" id="2951"/>
    <lineage>
        <taxon>Eukaryota</taxon>
        <taxon>Sar</taxon>
        <taxon>Alveolata</taxon>
        <taxon>Dinophyceae</taxon>
        <taxon>Suessiales</taxon>
        <taxon>Symbiodiniaceae</taxon>
        <taxon>Symbiodinium</taxon>
    </lineage>
</organism>
<protein>
    <submittedName>
        <fullName evidence="2">Uncharacterized protein</fullName>
    </submittedName>
</protein>
<gene>
    <name evidence="2" type="ORF">AK812_SmicGene24157</name>
</gene>
<dbReference type="Proteomes" id="UP000186817">
    <property type="component" value="Unassembled WGS sequence"/>
</dbReference>
<feature type="region of interest" description="Disordered" evidence="1">
    <location>
        <begin position="46"/>
        <end position="86"/>
    </location>
</feature>
<name>A0A1Q9DFB2_SYMMI</name>
<dbReference type="OrthoDB" id="442906at2759"/>
<sequence length="208" mass="23537">MPDLTAFSNLFQTLDVLRSKTEPDTDTQTVSKEEIVQPVADSLGKVLEKRTKTAPARPRWQRNTASGGFEEDSPPGAMEDSEEQNAEELQLEAEIRMIELDIAALDKKEAQRRARAALRDELEAQEQLLEAWQASLAELRRERHEAEAEYLFATKEDRREEAQLKADFDEAKRRTEALRARLERLDNLQADGEDSEDLAASLKAEGIG</sequence>
<reference evidence="2 3" key="1">
    <citation type="submission" date="2016-02" db="EMBL/GenBank/DDBJ databases">
        <title>Genome analysis of coral dinoflagellate symbionts highlights evolutionary adaptations to a symbiotic lifestyle.</title>
        <authorList>
            <person name="Aranda M."/>
            <person name="Li Y."/>
            <person name="Liew Y.J."/>
            <person name="Baumgarten S."/>
            <person name="Simakov O."/>
            <person name="Wilson M."/>
            <person name="Piel J."/>
            <person name="Ashoor H."/>
            <person name="Bougouffa S."/>
            <person name="Bajic V.B."/>
            <person name="Ryu T."/>
            <person name="Ravasi T."/>
            <person name="Bayer T."/>
            <person name="Micklem G."/>
            <person name="Kim H."/>
            <person name="Bhak J."/>
            <person name="Lajeunesse T.C."/>
            <person name="Voolstra C.R."/>
        </authorList>
    </citation>
    <scope>NUCLEOTIDE SEQUENCE [LARGE SCALE GENOMIC DNA]</scope>
    <source>
        <strain evidence="2 3">CCMP2467</strain>
    </source>
</reference>
<feature type="region of interest" description="Disordered" evidence="1">
    <location>
        <begin position="189"/>
        <end position="208"/>
    </location>
</feature>
<dbReference type="EMBL" id="LSRX01000565">
    <property type="protein sequence ID" value="OLP93887.1"/>
    <property type="molecule type" value="Genomic_DNA"/>
</dbReference>
<feature type="compositionally biased region" description="Acidic residues" evidence="1">
    <location>
        <begin position="69"/>
        <end position="86"/>
    </location>
</feature>
<proteinExistence type="predicted"/>